<evidence type="ECO:0000256" key="4">
    <source>
        <dbReference type="ARBA" id="ARBA00022801"/>
    </source>
</evidence>
<dbReference type="InterPro" id="IPR002502">
    <property type="entry name" value="Amidase_domain"/>
</dbReference>
<dbReference type="InterPro" id="IPR036366">
    <property type="entry name" value="PGBDSf"/>
</dbReference>
<dbReference type="InterPro" id="IPR002477">
    <property type="entry name" value="Peptidoglycan-bd-like"/>
</dbReference>
<evidence type="ECO:0000313" key="8">
    <source>
        <dbReference type="Proteomes" id="UP001271890"/>
    </source>
</evidence>
<evidence type="ECO:0000259" key="6">
    <source>
        <dbReference type="SMART" id="SM00644"/>
    </source>
</evidence>
<protein>
    <recommendedName>
        <fullName evidence="3">N-acetylmuramoyl-L-alanine amidase</fullName>
        <ecNumber evidence="3">3.5.1.28</ecNumber>
    </recommendedName>
</protein>
<dbReference type="SMART" id="SM00644">
    <property type="entry name" value="Ami_2"/>
    <property type="match status" value="1"/>
</dbReference>
<dbReference type="SUPFAM" id="SSF55846">
    <property type="entry name" value="N-acetylmuramoyl-L-alanine amidase-like"/>
    <property type="match status" value="1"/>
</dbReference>
<organism evidence="7 8">
    <name type="scientific">Xenorhabdus santafensis</name>
    <dbReference type="NCBI Taxonomy" id="2582833"/>
    <lineage>
        <taxon>Bacteria</taxon>
        <taxon>Pseudomonadati</taxon>
        <taxon>Pseudomonadota</taxon>
        <taxon>Gammaproteobacteria</taxon>
        <taxon>Enterobacterales</taxon>
        <taxon>Morganellaceae</taxon>
        <taxon>Xenorhabdus</taxon>
    </lineage>
</organism>
<keyword evidence="5" id="KW-0961">Cell wall biogenesis/degradation</keyword>
<dbReference type="Gene3D" id="1.10.101.10">
    <property type="entry name" value="PGBD-like superfamily/PGBD"/>
    <property type="match status" value="1"/>
</dbReference>
<reference evidence="8" key="1">
    <citation type="journal article" date="2024" name="Toxins">
        <title>Genome Sequence Analysis of Native Xenorhabdus Strains Isolated from Entomopathogenic Nematodes in Argentina.</title>
        <authorList>
            <person name="Palma L."/>
            <person name="Frizzo L."/>
            <person name="Kaiser S."/>
            <person name="Berry C."/>
            <person name="Caballero P."/>
            <person name="Bode H.B."/>
            <person name="Del Valle E.E."/>
        </authorList>
    </citation>
    <scope>NUCLEOTIDE SEQUENCE [LARGE SCALE GENOMIC DNA]</scope>
    <source>
        <strain evidence="8">12</strain>
    </source>
</reference>
<sequence>MIRRSIVFIFIALLIGCSYSPEREDRNSYIVDHSHPYSTNQDIESVKFLVLHYTALNDKRSLRALTGGRVSSHYLIPSRPKYKNKEPIIFQLVSEKQRAWHAGESEWGGYQSLNRHSIGIEIVNCGFKQDFIKKEWCLYHPSQIDALIRLAKDIIQRHQIKAVNVIGHSDIAPLRKEDPGPVFPWKQLHEQGIGAWPDHTTVHKYLAGRHPNGLASVSSIQKLLARYGYRIPQTGWLDHATRKTIQAFQMHFRPSDFSGTPDAETESIALALIEKYQQ</sequence>
<evidence type="ECO:0000256" key="5">
    <source>
        <dbReference type="ARBA" id="ARBA00023316"/>
    </source>
</evidence>
<accession>A0ABU4S9Z2</accession>
<comment type="catalytic activity">
    <reaction evidence="1">
        <text>Hydrolyzes the link between N-acetylmuramoyl residues and L-amino acid residues in certain cell-wall glycopeptides.</text>
        <dbReference type="EC" id="3.5.1.28"/>
    </reaction>
</comment>
<dbReference type="Pfam" id="PF01510">
    <property type="entry name" value="Amidase_2"/>
    <property type="match status" value="1"/>
</dbReference>
<dbReference type="EMBL" id="VCDN01000036">
    <property type="protein sequence ID" value="MDX7987594.1"/>
    <property type="molecule type" value="Genomic_DNA"/>
</dbReference>
<name>A0ABU4S9Z2_9GAMM</name>
<gene>
    <name evidence="7" type="ORF">FE392_09655</name>
</gene>
<dbReference type="EC" id="3.5.1.28" evidence="3"/>
<keyword evidence="4" id="KW-0378">Hydrolase</keyword>
<dbReference type="InterPro" id="IPR036365">
    <property type="entry name" value="PGBD-like_sf"/>
</dbReference>
<dbReference type="PANTHER" id="PTHR30417">
    <property type="entry name" value="N-ACETYLMURAMOYL-L-ALANINE AMIDASE AMID"/>
    <property type="match status" value="1"/>
</dbReference>
<evidence type="ECO:0000313" key="7">
    <source>
        <dbReference type="EMBL" id="MDX7987594.1"/>
    </source>
</evidence>
<dbReference type="Proteomes" id="UP001271890">
    <property type="component" value="Unassembled WGS sequence"/>
</dbReference>
<evidence type="ECO:0000256" key="3">
    <source>
        <dbReference type="ARBA" id="ARBA00011901"/>
    </source>
</evidence>
<dbReference type="PROSITE" id="PS51257">
    <property type="entry name" value="PROKAR_LIPOPROTEIN"/>
    <property type="match status" value="1"/>
</dbReference>
<comment type="similarity">
    <text evidence="2">Belongs to the N-acetylmuramoyl-L-alanine amidase 2 family.</text>
</comment>
<evidence type="ECO:0000256" key="2">
    <source>
        <dbReference type="ARBA" id="ARBA00007553"/>
    </source>
</evidence>
<dbReference type="InterPro" id="IPR036505">
    <property type="entry name" value="Amidase/PGRP_sf"/>
</dbReference>
<proteinExistence type="inferred from homology"/>
<dbReference type="Pfam" id="PF01471">
    <property type="entry name" value="PG_binding_1"/>
    <property type="match status" value="1"/>
</dbReference>
<dbReference type="CDD" id="cd06583">
    <property type="entry name" value="PGRP"/>
    <property type="match status" value="1"/>
</dbReference>
<evidence type="ECO:0000256" key="1">
    <source>
        <dbReference type="ARBA" id="ARBA00001561"/>
    </source>
</evidence>
<dbReference type="PANTHER" id="PTHR30417:SF1">
    <property type="entry name" value="N-ACETYLMURAMOYL-L-ALANINE AMIDASE AMID"/>
    <property type="match status" value="1"/>
</dbReference>
<dbReference type="Gene3D" id="3.40.80.10">
    <property type="entry name" value="Peptidoglycan recognition protein-like"/>
    <property type="match status" value="1"/>
</dbReference>
<keyword evidence="8" id="KW-1185">Reference proteome</keyword>
<feature type="domain" description="N-acetylmuramoyl-L-alanine amidase" evidence="6">
    <location>
        <begin position="34"/>
        <end position="180"/>
    </location>
</feature>
<dbReference type="InterPro" id="IPR051206">
    <property type="entry name" value="NAMLAA_amidase_2"/>
</dbReference>
<dbReference type="SUPFAM" id="SSF47090">
    <property type="entry name" value="PGBD-like"/>
    <property type="match status" value="1"/>
</dbReference>
<dbReference type="RefSeq" id="WP_319930018.1">
    <property type="nucleotide sequence ID" value="NZ_VCDN01000036.1"/>
</dbReference>
<comment type="caution">
    <text evidence="7">The sequence shown here is derived from an EMBL/GenBank/DDBJ whole genome shotgun (WGS) entry which is preliminary data.</text>
</comment>